<dbReference type="PANTHER" id="PTHR47225">
    <property type="entry name" value="EF-HAND CALCIUM-BINDING DOMAIN-CONTAINING PROTEIN 12"/>
    <property type="match status" value="1"/>
</dbReference>
<feature type="non-terminal residue" evidence="2">
    <location>
        <position position="1"/>
    </location>
</feature>
<name>A0A7L0G8V3_HERCA</name>
<evidence type="ECO:0000313" key="3">
    <source>
        <dbReference type="Proteomes" id="UP000555649"/>
    </source>
</evidence>
<keyword evidence="3" id="KW-1185">Reference proteome</keyword>
<evidence type="ECO:0000313" key="2">
    <source>
        <dbReference type="EMBL" id="NXK04401.1"/>
    </source>
</evidence>
<protein>
    <submittedName>
        <fullName evidence="2">EFC12 protein</fullName>
    </submittedName>
</protein>
<dbReference type="PANTHER" id="PTHR47225:SF1">
    <property type="entry name" value="EF-HAND CALCIUM-BINDING DOMAIN-CONTAINING PROTEIN 12"/>
    <property type="match status" value="1"/>
</dbReference>
<gene>
    <name evidence="2" type="primary">Efcab12</name>
    <name evidence="2" type="ORF">HERCAC_R08198</name>
</gene>
<comment type="caution">
    <text evidence="2">The sequence shown here is derived from an EMBL/GenBank/DDBJ whole genome shotgun (WGS) entry which is preliminary data.</text>
</comment>
<dbReference type="AlphaFoldDB" id="A0A7L0G8V3"/>
<dbReference type="InterPro" id="IPR042847">
    <property type="entry name" value="EFC12"/>
</dbReference>
<evidence type="ECO:0000256" key="1">
    <source>
        <dbReference type="SAM" id="MobiDB-lite"/>
    </source>
</evidence>
<reference evidence="2 3" key="1">
    <citation type="submission" date="2019-09" db="EMBL/GenBank/DDBJ databases">
        <title>Bird 10,000 Genomes (B10K) Project - Family phase.</title>
        <authorList>
            <person name="Zhang G."/>
        </authorList>
    </citation>
    <scope>NUCLEOTIDE SEQUENCE [LARGE SCALE GENOMIC DNA]</scope>
    <source>
        <strain evidence="2">B10K-DU-005-78</strain>
        <tissue evidence="2">Mixed tissue sample</tissue>
    </source>
</reference>
<dbReference type="EMBL" id="VXAJ01000070">
    <property type="protein sequence ID" value="NXK04401.1"/>
    <property type="molecule type" value="Genomic_DNA"/>
</dbReference>
<feature type="compositionally biased region" description="Low complexity" evidence="1">
    <location>
        <begin position="88"/>
        <end position="97"/>
    </location>
</feature>
<sequence>PALCLSPEGRDSLRSLEITADAEGDPLNLEAWTEERKQLQSQLESVVDVEKWLMRKPSLSGQEERVWERIKVHRADRRAESKSAVTRSLSSSPSASSQPWQGGHPPLIYAPYPLALVTLHNLLRKQKLTMVDVFRRADMDRMKITRADFIHVIKATKVPISDQDLETVIIFLASSKRGDFISNEDLIECQKQWLEMMKGQSRETKTGEIRALCVTPAGGEAKEVKPHAPTKPETWLMLLDVPPVNTEPECRYLSYDEMEETGKQFRDRRQWKKDKDSLLEWKEKCRLVRSGDAAVDEHCLPSAAEGEMGALVDRYHRDCFMSYLKSLKLCREHNSRLTELMLQKALLHPGDKVIKEGEDIRQIRQPGGYTSAG</sequence>
<accession>A0A7L0G8V3</accession>
<feature type="non-terminal residue" evidence="2">
    <location>
        <position position="373"/>
    </location>
</feature>
<feature type="region of interest" description="Disordered" evidence="1">
    <location>
        <begin position="78"/>
        <end position="101"/>
    </location>
</feature>
<proteinExistence type="predicted"/>
<dbReference type="Proteomes" id="UP000555649">
    <property type="component" value="Unassembled WGS sequence"/>
</dbReference>
<organism evidence="2 3">
    <name type="scientific">Herpetotheres cachinnans</name>
    <name type="common">Laughing falcon</name>
    <name type="synonym">Falco cachinnans</name>
    <dbReference type="NCBI Taxonomy" id="56343"/>
    <lineage>
        <taxon>Eukaryota</taxon>
        <taxon>Metazoa</taxon>
        <taxon>Chordata</taxon>
        <taxon>Craniata</taxon>
        <taxon>Vertebrata</taxon>
        <taxon>Euteleostomi</taxon>
        <taxon>Archelosauria</taxon>
        <taxon>Archosauria</taxon>
        <taxon>Dinosauria</taxon>
        <taxon>Saurischia</taxon>
        <taxon>Theropoda</taxon>
        <taxon>Coelurosauria</taxon>
        <taxon>Aves</taxon>
        <taxon>Neognathae</taxon>
        <taxon>Neoaves</taxon>
        <taxon>Telluraves</taxon>
        <taxon>Australaves</taxon>
        <taxon>Falconiformes</taxon>
        <taxon>Falconidae</taxon>
        <taxon>Herpetotheres</taxon>
    </lineage>
</organism>